<dbReference type="PATRIC" id="fig|1938.3.peg.9925"/>
<accession>A0A0J7YW46</accession>
<dbReference type="OrthoDB" id="3745543at2"/>
<dbReference type="RefSeq" id="WP_048586712.1">
    <property type="nucleotide sequence ID" value="NZ_LFNT01000094.1"/>
</dbReference>
<organism evidence="1 2">
    <name type="scientific">Streptomyces viridochromogenes</name>
    <dbReference type="NCBI Taxonomy" id="1938"/>
    <lineage>
        <taxon>Bacteria</taxon>
        <taxon>Bacillati</taxon>
        <taxon>Actinomycetota</taxon>
        <taxon>Actinomycetes</taxon>
        <taxon>Kitasatosporales</taxon>
        <taxon>Streptomycetaceae</taxon>
        <taxon>Streptomyces</taxon>
    </lineage>
</organism>
<dbReference type="EMBL" id="LFNT01000094">
    <property type="protein sequence ID" value="KMS67687.1"/>
    <property type="molecule type" value="Genomic_DNA"/>
</dbReference>
<name>A0A0J7YW46_STRVR</name>
<gene>
    <name evidence="1" type="ORF">ACM01_41710</name>
</gene>
<protein>
    <recommendedName>
        <fullName evidence="3">Lipoprotein</fullName>
    </recommendedName>
</protein>
<evidence type="ECO:0000313" key="1">
    <source>
        <dbReference type="EMBL" id="KMS67687.1"/>
    </source>
</evidence>
<comment type="caution">
    <text evidence="1">The sequence shown here is derived from an EMBL/GenBank/DDBJ whole genome shotgun (WGS) entry which is preliminary data.</text>
</comment>
<sequence length="214" mass="23096">MTGQDPNDIEDLPAEEIALEAHDATEVVGLRAKGKMTFWSEQIRMDLALSPQGDCAGTIEQGGNTVELIRADDASYLKGDADFWKAADVDSDMVNQFADQWVKISDQLEGAEDLVELCALDSMLEPVVLSDLIVGGPGVAKGEVHKIDGKLAIPVTAKDGDVMVRIEVATEGEPYILKLTETGSDEPRDVAFSEFNKPIKVKAPDVEDVIDLVP</sequence>
<evidence type="ECO:0000313" key="2">
    <source>
        <dbReference type="Proteomes" id="UP000037432"/>
    </source>
</evidence>
<evidence type="ECO:0008006" key="3">
    <source>
        <dbReference type="Google" id="ProtNLM"/>
    </source>
</evidence>
<reference evidence="1 2" key="1">
    <citation type="submission" date="2015-06" db="EMBL/GenBank/DDBJ databases">
        <authorList>
            <person name="Ju K.-S."/>
            <person name="Doroghazi J.R."/>
            <person name="Metcalf W.W."/>
        </authorList>
    </citation>
    <scope>NUCLEOTIDE SEQUENCE [LARGE SCALE GENOMIC DNA]</scope>
    <source>
        <strain evidence="1 2">NRRL 3414</strain>
    </source>
</reference>
<dbReference type="Proteomes" id="UP000037432">
    <property type="component" value="Unassembled WGS sequence"/>
</dbReference>
<dbReference type="AlphaFoldDB" id="A0A0J7YW46"/>
<proteinExistence type="predicted"/>